<gene>
    <name evidence="1" type="ORF">SPIROBIBN47_170012</name>
</gene>
<organism evidence="1">
    <name type="scientific">uncultured spirochete</name>
    <dbReference type="NCBI Taxonomy" id="156406"/>
    <lineage>
        <taxon>Bacteria</taxon>
        <taxon>Pseudomonadati</taxon>
        <taxon>Spirochaetota</taxon>
        <taxon>Spirochaetia</taxon>
        <taxon>Spirochaetales</taxon>
        <taxon>environmental samples</taxon>
    </lineage>
</organism>
<sequence>MPKVRPNPGTRSVQWRLLVLCEGAKDKSESAYFKALINDRRNPDHRLEVKVVDTKKNTARELVREAKKLKATNKDQVWVVFDKDGYTLHAQAFDQAAANGIKIAFSSICFEYWLLLHFGYTTRPFANCSELIAYIRTEYGYDYDKSSPLTYAKTKHLLAQAKTNAQRCRKYQLQSNPADFPIYEMNPYTNVDELVTAIEQFSVEEA</sequence>
<protein>
    <recommendedName>
        <fullName evidence="2">Abortive phage resistance protein</fullName>
    </recommendedName>
</protein>
<dbReference type="InterPro" id="IPR025591">
    <property type="entry name" value="RloB"/>
</dbReference>
<evidence type="ECO:0000313" key="1">
    <source>
        <dbReference type="EMBL" id="SLM11043.1"/>
    </source>
</evidence>
<evidence type="ECO:0008006" key="2">
    <source>
        <dbReference type="Google" id="ProtNLM"/>
    </source>
</evidence>
<dbReference type="Pfam" id="PF13707">
    <property type="entry name" value="RloB"/>
    <property type="match status" value="1"/>
</dbReference>
<accession>A0A3P3XGT4</accession>
<dbReference type="EMBL" id="FWDM01000009">
    <property type="protein sequence ID" value="SLM11043.1"/>
    <property type="molecule type" value="Genomic_DNA"/>
</dbReference>
<reference evidence="1" key="1">
    <citation type="submission" date="2017-02" db="EMBL/GenBank/DDBJ databases">
        <authorList>
            <person name="Regsiter A."/>
            <person name="William W."/>
        </authorList>
    </citation>
    <scope>NUCLEOTIDE SEQUENCE</scope>
    <source>
        <strain evidence="1">Bib</strain>
    </source>
</reference>
<name>A0A3P3XGT4_9SPIR</name>
<proteinExistence type="predicted"/>
<dbReference type="AlphaFoldDB" id="A0A3P3XGT4"/>